<feature type="transmembrane region" description="Helical" evidence="1">
    <location>
        <begin position="43"/>
        <end position="61"/>
    </location>
</feature>
<evidence type="ECO:0000313" key="3">
    <source>
        <dbReference type="EMBL" id="WVX67101.1"/>
    </source>
</evidence>
<organism evidence="3 4">
    <name type="scientific">Candidatus Bealeia paramacronuclearis</name>
    <dbReference type="NCBI Taxonomy" id="1921001"/>
    <lineage>
        <taxon>Bacteria</taxon>
        <taxon>Pseudomonadati</taxon>
        <taxon>Pseudomonadota</taxon>
        <taxon>Alphaproteobacteria</taxon>
        <taxon>Holosporales</taxon>
        <taxon>Holosporaceae</taxon>
        <taxon>Candidatus Bealeia</taxon>
    </lineage>
</organism>
<dbReference type="EMBL" id="CP133270">
    <property type="protein sequence ID" value="WVX67101.1"/>
    <property type="molecule type" value="Genomic_DNA"/>
</dbReference>
<proteinExistence type="predicted"/>
<dbReference type="InterPro" id="IPR025698">
    <property type="entry name" value="2TM_dom"/>
</dbReference>
<keyword evidence="1" id="KW-0472">Membrane</keyword>
<evidence type="ECO:0000256" key="1">
    <source>
        <dbReference type="SAM" id="Phobius"/>
    </source>
</evidence>
<reference evidence="3 4" key="1">
    <citation type="journal article" date="2024" name="Environ. Microbiol.">
        <title>Novel evolutionary insights on the interactions of the Holosporales (Alphaproteobacteria) with eukaryotic hosts from comparative genomics.</title>
        <authorList>
            <person name="Giovannini M."/>
            <person name="Petroni G."/>
            <person name="Castelli M."/>
        </authorList>
    </citation>
    <scope>NUCLEOTIDE SEQUENCE [LARGE SCALE GENOMIC DNA]</scope>
    <source>
        <strain evidence="3 4">US_Bl 15I1</strain>
    </source>
</reference>
<name>A0ABZ2C3U1_9PROT</name>
<protein>
    <submittedName>
        <fullName evidence="3">2TM domain-containing protein</fullName>
    </submittedName>
</protein>
<sequence length="98" mass="11745">MDKDQAQEIVRRKREFYVSLTVYIIFSIVGTIIFFLYDHGMSFWPKYIYFWGALYIVYKGIKTGSLPFISSILPFTSQKWEQKEVDKLTKKNDLEEKK</sequence>
<gene>
    <name evidence="3" type="ORF">Bealeia1_01298</name>
</gene>
<dbReference type="Proteomes" id="UP001330434">
    <property type="component" value="Chromosome"/>
</dbReference>
<keyword evidence="1" id="KW-0812">Transmembrane</keyword>
<keyword evidence="1" id="KW-1133">Transmembrane helix</keyword>
<evidence type="ECO:0000313" key="4">
    <source>
        <dbReference type="Proteomes" id="UP001330434"/>
    </source>
</evidence>
<feature type="domain" description="2TM" evidence="2">
    <location>
        <begin position="5"/>
        <end position="88"/>
    </location>
</feature>
<keyword evidence="4" id="KW-1185">Reference proteome</keyword>
<feature type="transmembrane region" description="Helical" evidence="1">
    <location>
        <begin position="16"/>
        <end position="37"/>
    </location>
</feature>
<dbReference type="Pfam" id="PF13239">
    <property type="entry name" value="2TM"/>
    <property type="match status" value="1"/>
</dbReference>
<evidence type="ECO:0000259" key="2">
    <source>
        <dbReference type="Pfam" id="PF13239"/>
    </source>
</evidence>
<accession>A0ABZ2C3U1</accession>